<keyword evidence="2" id="KW-1185">Reference proteome</keyword>
<organism evidence="1 2">
    <name type="scientific">Eretmocerus hayati</name>
    <dbReference type="NCBI Taxonomy" id="131215"/>
    <lineage>
        <taxon>Eukaryota</taxon>
        <taxon>Metazoa</taxon>
        <taxon>Ecdysozoa</taxon>
        <taxon>Arthropoda</taxon>
        <taxon>Hexapoda</taxon>
        <taxon>Insecta</taxon>
        <taxon>Pterygota</taxon>
        <taxon>Neoptera</taxon>
        <taxon>Endopterygota</taxon>
        <taxon>Hymenoptera</taxon>
        <taxon>Apocrita</taxon>
        <taxon>Proctotrupomorpha</taxon>
        <taxon>Chalcidoidea</taxon>
        <taxon>Aphelinidae</taxon>
        <taxon>Aphelininae</taxon>
        <taxon>Eretmocerus</taxon>
    </lineage>
</organism>
<proteinExistence type="predicted"/>
<gene>
    <name evidence="1" type="ORF">QAD02_005955</name>
</gene>
<dbReference type="EMBL" id="CM056744">
    <property type="protein sequence ID" value="KAJ8664293.1"/>
    <property type="molecule type" value="Genomic_DNA"/>
</dbReference>
<evidence type="ECO:0000313" key="1">
    <source>
        <dbReference type="EMBL" id="KAJ8664293.1"/>
    </source>
</evidence>
<reference evidence="1" key="1">
    <citation type="submission" date="2023-04" db="EMBL/GenBank/DDBJ databases">
        <title>A chromosome-level genome assembly of the parasitoid wasp Eretmocerus hayati.</title>
        <authorList>
            <person name="Zhong Y."/>
            <person name="Liu S."/>
            <person name="Liu Y."/>
        </authorList>
    </citation>
    <scope>NUCLEOTIDE SEQUENCE</scope>
    <source>
        <strain evidence="1">ZJU_SS_LIU_2023</strain>
    </source>
</reference>
<name>A0ACC2N0N1_9HYME</name>
<comment type="caution">
    <text evidence="1">The sequence shown here is derived from an EMBL/GenBank/DDBJ whole genome shotgun (WGS) entry which is preliminary data.</text>
</comment>
<evidence type="ECO:0000313" key="2">
    <source>
        <dbReference type="Proteomes" id="UP001239111"/>
    </source>
</evidence>
<protein>
    <submittedName>
        <fullName evidence="1">Uncharacterized protein</fullName>
    </submittedName>
</protein>
<sequence length="606" mass="70204">MNSKLSFKYHYFLLSILCWQRVEFVKCHLYSGHIFHQTIGLVETILKISKNSNTTLDGESRYEVIEQLYSWSTNHLPILDEIYTRIEEQSTMGRKIRRIFERIGIIQTTYKLFIEHFRDPEKFSPEQRKKFVDEITYPYTNFKNASDYVFFEFSSLSRATLAKITRNTSGEHENCGRKNSSQQLLYEFYEAASLADAKATIITFYAYDMKEKLNNSTYNNLKDSEKVNLWQRLEQMADITRDEISQASREISTCPIYDLKDALKVQVFQKYLVHQSDMANMWRATFDSCQDFKRERSRCDSVSCVELPEHKKCRGEIRNCEHIQDRVDVCFSSQQSHRRYDRIKTRSGKVYGLEPAYCEKIRTFDYGFFSKFCFCDCEHDQMELDRHFSLMNSVADIDDNKIVTGARLVKRNHVFHIQIQQGVLDANGKIKGSSEWKEVDVITSSSSNFSDNVYTVTHDQNTIQLGEVEARRGEVLTGLRFARIGNDMSLQIQTTPFDSYTGKLKMAGTSWYPLTKLRGSGDSVIHFNKIDSSQSNLVSSSVMTVQFRTSNMQEDLGQNTIPLLDAQPLYLERPLPLSGAGFQLKPDNAEEVLSLKLISYDLTALM</sequence>
<dbReference type="Proteomes" id="UP001239111">
    <property type="component" value="Chromosome 4"/>
</dbReference>
<accession>A0ACC2N0N1</accession>